<evidence type="ECO:0008006" key="4">
    <source>
        <dbReference type="Google" id="ProtNLM"/>
    </source>
</evidence>
<name>A0A3P3W3L4_9FLAO</name>
<gene>
    <name evidence="2" type="ORF">EG240_11515</name>
</gene>
<feature type="chain" id="PRO_5017975087" description="Outer membrane protein beta-barrel domain-containing protein" evidence="1">
    <location>
        <begin position="20"/>
        <end position="175"/>
    </location>
</feature>
<keyword evidence="1" id="KW-0732">Signal</keyword>
<proteinExistence type="predicted"/>
<dbReference type="OrthoDB" id="1440275at2"/>
<evidence type="ECO:0000256" key="1">
    <source>
        <dbReference type="SAM" id="SignalP"/>
    </source>
</evidence>
<keyword evidence="3" id="KW-1185">Reference proteome</keyword>
<dbReference type="RefSeq" id="WP_125019542.1">
    <property type="nucleotide sequence ID" value="NZ_RQVQ01000026.1"/>
</dbReference>
<sequence length="175" mass="19304">MKKLFICASILLLGSSIYAQENSENNKNQIYVGPGFGLDYGGIGAKIEYRPINQVSVFGGLGYNFVNLGWNVGATYNINISKKFELGPTAMYGYNAALRVEGAPHLDKVSNGPSFGVSGNVKFNDKGKLNFGLYFPIRSKEFTDHYNMVKNSSYVDMKNSLSSVTFSIGYNFRIN</sequence>
<comment type="caution">
    <text evidence="2">The sequence shown here is derived from an EMBL/GenBank/DDBJ whole genome shotgun (WGS) entry which is preliminary data.</text>
</comment>
<accession>A0A3P3W3L4</accession>
<dbReference type="EMBL" id="RQVQ01000026">
    <property type="protein sequence ID" value="RRJ89550.1"/>
    <property type="molecule type" value="Genomic_DNA"/>
</dbReference>
<feature type="signal peptide" evidence="1">
    <location>
        <begin position="1"/>
        <end position="19"/>
    </location>
</feature>
<dbReference type="AlphaFoldDB" id="A0A3P3W3L4"/>
<dbReference type="Proteomes" id="UP000275719">
    <property type="component" value="Unassembled WGS sequence"/>
</dbReference>
<evidence type="ECO:0000313" key="2">
    <source>
        <dbReference type="EMBL" id="RRJ89550.1"/>
    </source>
</evidence>
<organism evidence="2 3">
    <name type="scientific">Paenimyroides tangerinum</name>
    <dbReference type="NCBI Taxonomy" id="2488728"/>
    <lineage>
        <taxon>Bacteria</taxon>
        <taxon>Pseudomonadati</taxon>
        <taxon>Bacteroidota</taxon>
        <taxon>Flavobacteriia</taxon>
        <taxon>Flavobacteriales</taxon>
        <taxon>Flavobacteriaceae</taxon>
        <taxon>Paenimyroides</taxon>
    </lineage>
</organism>
<reference evidence="2 3" key="1">
    <citation type="submission" date="2018-11" db="EMBL/GenBank/DDBJ databases">
        <title>Flavobacterium sp. nov., YIM 102701-2 draft genome.</title>
        <authorList>
            <person name="Li G."/>
            <person name="Jiang Y."/>
        </authorList>
    </citation>
    <scope>NUCLEOTIDE SEQUENCE [LARGE SCALE GENOMIC DNA]</scope>
    <source>
        <strain evidence="2 3">YIM 102701-2</strain>
    </source>
</reference>
<evidence type="ECO:0000313" key="3">
    <source>
        <dbReference type="Proteomes" id="UP000275719"/>
    </source>
</evidence>
<protein>
    <recommendedName>
        <fullName evidence="4">Outer membrane protein beta-barrel domain-containing protein</fullName>
    </recommendedName>
</protein>